<protein>
    <submittedName>
        <fullName evidence="1">Uncharacterized protein</fullName>
    </submittedName>
</protein>
<dbReference type="AlphaFoldDB" id="A0A930VGW2"/>
<keyword evidence="2" id="KW-1185">Reference proteome</keyword>
<organism evidence="1 2">
    <name type="scientific">Nocardioides islandensis</name>
    <dbReference type="NCBI Taxonomy" id="433663"/>
    <lineage>
        <taxon>Bacteria</taxon>
        <taxon>Bacillati</taxon>
        <taxon>Actinomycetota</taxon>
        <taxon>Actinomycetes</taxon>
        <taxon>Propionibacteriales</taxon>
        <taxon>Nocardioidaceae</taxon>
        <taxon>Nocardioides</taxon>
    </lineage>
</organism>
<proteinExistence type="predicted"/>
<reference evidence="1" key="1">
    <citation type="submission" date="2020-11" db="EMBL/GenBank/DDBJ databases">
        <title>Nocardioides sp. nov., isolated from Soil of Cynanchum wilfordii Hemsley rhizosphere.</title>
        <authorList>
            <person name="Lee J.-S."/>
            <person name="Suh M.K."/>
            <person name="Kim J.-S."/>
        </authorList>
    </citation>
    <scope>NUCLEOTIDE SEQUENCE</scope>
    <source>
        <strain evidence="1">KCTC 19275</strain>
    </source>
</reference>
<evidence type="ECO:0000313" key="1">
    <source>
        <dbReference type="EMBL" id="MBF4764347.1"/>
    </source>
</evidence>
<gene>
    <name evidence="1" type="ORF">ISU07_14530</name>
</gene>
<evidence type="ECO:0000313" key="2">
    <source>
        <dbReference type="Proteomes" id="UP000640489"/>
    </source>
</evidence>
<sequence length="193" mass="21886">MPGPRDFDPVKVGNLETDAWAAYYRHEWRTFLTAAVGMVGAGFGMGRRRTLYGAYLVLRANQKWAPYPDNDPDACRDLMRRFYLLVARDSRDLHIDPATAARLEVEWWRLHRAHQHDPGVPGSELEQSLVDLYAYVYDADPEDVRPAAAARVEAMDISDAWVANGCDRLDPLLAQERRALVESYTALRRAVGP</sequence>
<dbReference type="Proteomes" id="UP000640489">
    <property type="component" value="Unassembled WGS sequence"/>
</dbReference>
<name>A0A930VGW2_9ACTN</name>
<accession>A0A930VGW2</accession>
<dbReference type="EMBL" id="JADKPN010000008">
    <property type="protein sequence ID" value="MBF4764347.1"/>
    <property type="molecule type" value="Genomic_DNA"/>
</dbReference>
<comment type="caution">
    <text evidence="1">The sequence shown here is derived from an EMBL/GenBank/DDBJ whole genome shotgun (WGS) entry which is preliminary data.</text>
</comment>